<keyword evidence="3" id="KW-1140">T=1 icosahedral capsid protein</keyword>
<dbReference type="Gene3D" id="2.170.30.10">
    <property type="entry name" value="Parvovirus coat protein VP1/VP2"/>
    <property type="match status" value="1"/>
</dbReference>
<protein>
    <submittedName>
        <fullName evidence="8">Capsid protein</fullName>
    </submittedName>
</protein>
<dbReference type="InterPro" id="IPR016184">
    <property type="entry name" value="Capsid/spike_ssDNA_virus"/>
</dbReference>
<evidence type="ECO:0000256" key="5">
    <source>
        <dbReference type="ARBA" id="ARBA00022844"/>
    </source>
</evidence>
<proteinExistence type="inferred from homology"/>
<feature type="domain" description="Coat protein VP1/VP2 Parvovirus" evidence="7">
    <location>
        <begin position="105"/>
        <end position="598"/>
    </location>
</feature>
<feature type="region of interest" description="Disordered" evidence="6">
    <location>
        <begin position="1"/>
        <end position="55"/>
    </location>
</feature>
<accession>A0A7D3QLH8</accession>
<name>A0A7D3QLH8_9VIRU</name>
<dbReference type="SUPFAM" id="SSF88645">
    <property type="entry name" value="ssDNA viruses"/>
    <property type="match status" value="1"/>
</dbReference>
<evidence type="ECO:0000313" key="8">
    <source>
        <dbReference type="EMBL" id="QKE54872.1"/>
    </source>
</evidence>
<dbReference type="Pfam" id="PF00740">
    <property type="entry name" value="VP1_2"/>
    <property type="match status" value="1"/>
</dbReference>
<evidence type="ECO:0000256" key="3">
    <source>
        <dbReference type="ARBA" id="ARBA00022431"/>
    </source>
</evidence>
<dbReference type="GO" id="GO:0039615">
    <property type="term" value="C:T=1 icosahedral viral capsid"/>
    <property type="evidence" value="ECO:0007669"/>
    <property type="project" value="UniProtKB-KW"/>
</dbReference>
<evidence type="ECO:0000256" key="4">
    <source>
        <dbReference type="ARBA" id="ARBA00022561"/>
    </source>
</evidence>
<organism evidence="8">
    <name type="scientific">Parvoviridae sp</name>
    <dbReference type="NCBI Taxonomy" id="1940570"/>
    <lineage>
        <taxon>Viruses</taxon>
        <taxon>Monodnaviria</taxon>
        <taxon>Shotokuvirae</taxon>
        <taxon>Cossaviricota</taxon>
        <taxon>Quintoviricetes</taxon>
        <taxon>Piccovirales</taxon>
        <taxon>Parvoviridae</taxon>
    </lineage>
</organism>
<evidence type="ECO:0000256" key="1">
    <source>
        <dbReference type="ARBA" id="ARBA00004328"/>
    </source>
</evidence>
<comment type="subcellular location">
    <subcellularLocation>
        <location evidence="1">Virion</location>
    </subcellularLocation>
</comment>
<evidence type="ECO:0000259" key="7">
    <source>
        <dbReference type="Pfam" id="PF00740"/>
    </source>
</evidence>
<evidence type="ECO:0000256" key="6">
    <source>
        <dbReference type="SAM" id="MobiDB-lite"/>
    </source>
</evidence>
<dbReference type="InterPro" id="IPR036952">
    <property type="entry name" value="VP1/VP2"/>
</dbReference>
<dbReference type="InterPro" id="IPR001403">
    <property type="entry name" value="Parvovirus_coat"/>
</dbReference>
<dbReference type="GO" id="GO:0005198">
    <property type="term" value="F:structural molecule activity"/>
    <property type="evidence" value="ECO:0007669"/>
    <property type="project" value="InterPro"/>
</dbReference>
<dbReference type="EMBL" id="MT138228">
    <property type="protein sequence ID" value="QKE54872.1"/>
    <property type="molecule type" value="Genomic_DNA"/>
</dbReference>
<reference evidence="8" key="1">
    <citation type="submission" date="2020-01" db="EMBL/GenBank/DDBJ databases">
        <title>Viral genomes from wild and zoo birds in China.</title>
        <authorList>
            <person name="Xiao Y."/>
            <person name="Shan T."/>
            <person name="Yang S."/>
            <person name="Zhang W."/>
        </authorList>
    </citation>
    <scope>NUCLEOTIDE SEQUENCE</scope>
    <source>
        <strain evidence="8">Cftwhg03par1</strain>
    </source>
</reference>
<keyword evidence="4" id="KW-0167">Capsid protein</keyword>
<keyword evidence="5" id="KW-0946">Virion</keyword>
<evidence type="ECO:0000256" key="2">
    <source>
        <dbReference type="ARBA" id="ARBA00005398"/>
    </source>
</evidence>
<comment type="similarity">
    <text evidence="2">Belongs to the parvoviridae capsid protein family.</text>
</comment>
<sequence>MPATRSSKQKAQRKGVFINKAKQKSLLNLNSRTKRSAGGYSDPEEGPAPKRQHIQAKNKNYYPASTNGGWTNKDLEQAMAEPFVMHAEEGGAPETQAQTLQVTRGGGGGGGGVGDSTGDWSCSTVWTDSTIITTATRNCVCVTRDKDSYKMIGYKGIGGDATTPGCWLGISTPWNYIDFNQYDVFFAPRDFQRLVNTASKWRPKKVTIDIFNIQIMQKTMIDADVYQYNNDLTGTIQVFADGRGSFPKMMYPNQTTICPPFPTMIYKLPQYAYVTSPTSYMDENNAGSDSLTALRSMLGKWSQFFVLETSESAMLRTGNEWSTTFNFDCGWQDGCRYNRPINRLMNPLYDTYVSNALGTNAVIGAFDSWRQPWMPGPYIRQQKFNESGYLYGHSRVPLAAYSMKRESETDNDVRRSWCCLAPGPPVYDLDQEDAYSYSYYARVQMSNYPKEYIGNEMETNDEDNLLQERSLYEWTGINTNAGGAPRIPVRNASSAQSKTEAIHAQFPLQPGMVWENRPTHLRGPIWQQIPNTEGFCPGMSNLGGIPMRKTPGHIFVKITPKPTDVAGTYVNEYATFAVKITMEWEYEKHESAQWNPEPLYNESDSLFAAGTFYPDDKGRYCVSHTITAKQKQKQN</sequence>